<dbReference type="OrthoDB" id="10252740at2759"/>
<evidence type="ECO:0000313" key="3">
    <source>
        <dbReference type="EMBL" id="VVB00904.1"/>
    </source>
</evidence>
<feature type="region of interest" description="Disordered" evidence="2">
    <location>
        <begin position="332"/>
        <end position="352"/>
    </location>
</feature>
<proteinExistence type="predicted"/>
<keyword evidence="4" id="KW-1185">Reference proteome</keyword>
<dbReference type="CDD" id="cd02846">
    <property type="entry name" value="PAZ_argonaute_like"/>
    <property type="match status" value="1"/>
</dbReference>
<accession>A0A565BHW1</accession>
<name>A0A565BHW1_9BRAS</name>
<organism evidence="3 4">
    <name type="scientific">Arabis nemorensis</name>
    <dbReference type="NCBI Taxonomy" id="586526"/>
    <lineage>
        <taxon>Eukaryota</taxon>
        <taxon>Viridiplantae</taxon>
        <taxon>Streptophyta</taxon>
        <taxon>Embryophyta</taxon>
        <taxon>Tracheophyta</taxon>
        <taxon>Spermatophyta</taxon>
        <taxon>Magnoliopsida</taxon>
        <taxon>eudicotyledons</taxon>
        <taxon>Gunneridae</taxon>
        <taxon>Pentapetalae</taxon>
        <taxon>rosids</taxon>
        <taxon>malvids</taxon>
        <taxon>Brassicales</taxon>
        <taxon>Brassicaceae</taxon>
        <taxon>Arabideae</taxon>
        <taxon>Arabis</taxon>
    </lineage>
</organism>
<dbReference type="Gene3D" id="3.30.420.10">
    <property type="entry name" value="Ribonuclease H-like superfamily/Ribonuclease H"/>
    <property type="match status" value="1"/>
</dbReference>
<keyword evidence="1" id="KW-0687">Ribonucleoprotein</keyword>
<sequence length="376" mass="42629">MEKSLGNSDLKKLPSRVLMPVGRELFLELSILDHHGIAAYTRYYNDIKLTQQGPSLCLDYKVSLFCQALPINEYLMSIFGWTDFSGFGDNKYDVEKELVGLKVSLPHCKNNHHKHTILGLSDEVTANIDIPCLDLGKKGRRELVPMELCVLVEGQIFPKHELDPAPASRLKQLSLVNPQKRKVNILRLAQSSDELCGTEKFKLGIEKEITHMQDFVGTEEGRLIIDELAKSCRRLWMQMDRPCVWILPEMTALSECRDENARKLVSSTSPAMFFQELNPAGIGTSVFPVTAFRSSSLRCVSLQLVAPSPYTSFPPIYYADIAANRGRMYHDANASSREKKTTQPRESSSSSSSRYVFQEANFKLQKELENVMFYIY</sequence>
<evidence type="ECO:0000256" key="2">
    <source>
        <dbReference type="SAM" id="MobiDB-lite"/>
    </source>
</evidence>
<comment type="caution">
    <text evidence="3">The sequence shown here is derived from an EMBL/GenBank/DDBJ whole genome shotgun (WGS) entry which is preliminary data.</text>
</comment>
<gene>
    <name evidence="3" type="ORF">ANE_LOCUS11348</name>
</gene>
<dbReference type="AlphaFoldDB" id="A0A565BHW1"/>
<evidence type="ECO:0008006" key="5">
    <source>
        <dbReference type="Google" id="ProtNLM"/>
    </source>
</evidence>
<reference evidence="3" key="1">
    <citation type="submission" date="2019-07" db="EMBL/GenBank/DDBJ databases">
        <authorList>
            <person name="Dittberner H."/>
        </authorList>
    </citation>
    <scope>NUCLEOTIDE SEQUENCE [LARGE SCALE GENOMIC DNA]</scope>
</reference>
<dbReference type="SUPFAM" id="SSF101690">
    <property type="entry name" value="PAZ domain"/>
    <property type="match status" value="1"/>
</dbReference>
<dbReference type="InterPro" id="IPR036085">
    <property type="entry name" value="PAZ_dom_sf"/>
</dbReference>
<dbReference type="InterPro" id="IPR036397">
    <property type="entry name" value="RNaseH_sf"/>
</dbReference>
<dbReference type="GO" id="GO:0003676">
    <property type="term" value="F:nucleic acid binding"/>
    <property type="evidence" value="ECO:0007669"/>
    <property type="project" value="InterPro"/>
</dbReference>
<dbReference type="PANTHER" id="PTHR22891">
    <property type="entry name" value="EUKARYOTIC TRANSLATION INITIATION FACTOR 2C"/>
    <property type="match status" value="1"/>
</dbReference>
<protein>
    <recommendedName>
        <fullName evidence="5">PAZ domain-containing protein</fullName>
    </recommendedName>
</protein>
<evidence type="ECO:0000313" key="4">
    <source>
        <dbReference type="Proteomes" id="UP000489600"/>
    </source>
</evidence>
<dbReference type="GO" id="GO:1990904">
    <property type="term" value="C:ribonucleoprotein complex"/>
    <property type="evidence" value="ECO:0007669"/>
    <property type="project" value="UniProtKB-KW"/>
</dbReference>
<evidence type="ECO:0000256" key="1">
    <source>
        <dbReference type="ARBA" id="ARBA00023274"/>
    </source>
</evidence>
<dbReference type="EMBL" id="CABITT030000004">
    <property type="protein sequence ID" value="VVB00904.1"/>
    <property type="molecule type" value="Genomic_DNA"/>
</dbReference>
<dbReference type="Proteomes" id="UP000489600">
    <property type="component" value="Unassembled WGS sequence"/>
</dbReference>